<dbReference type="OrthoDB" id="9770036at2"/>
<dbReference type="AlphaFoldDB" id="A0A1T5G705"/>
<gene>
    <name evidence="8" type="ORF">SAMN06295937_10617</name>
</gene>
<name>A0A1T5G705_9SPHN</name>
<comment type="subcellular location">
    <subcellularLocation>
        <location evidence="1">Cell membrane</location>
        <topology evidence="1">Multi-pass membrane protein</topology>
    </subcellularLocation>
</comment>
<keyword evidence="2" id="KW-1003">Cell membrane</keyword>
<accession>A0A1T5G705</accession>
<sequence>MSPATGADGIAAQLHRSIGLDAIPWTRENSQLFEGLDAQARTGLIIKIFALVTIVVGIASAMLLSIARRQAEIGIMRAMGASKALVVTIYSPESEVRLIVFWQKRLTEARISSADLTHL</sequence>
<keyword evidence="4 6" id="KW-1133">Transmembrane helix</keyword>
<feature type="domain" description="ABC3 transporter permease C-terminal" evidence="7">
    <location>
        <begin position="46"/>
        <end position="91"/>
    </location>
</feature>
<evidence type="ECO:0000256" key="3">
    <source>
        <dbReference type="ARBA" id="ARBA00022692"/>
    </source>
</evidence>
<evidence type="ECO:0000256" key="2">
    <source>
        <dbReference type="ARBA" id="ARBA00022475"/>
    </source>
</evidence>
<dbReference type="InterPro" id="IPR003838">
    <property type="entry name" value="ABC3_permease_C"/>
</dbReference>
<keyword evidence="5 6" id="KW-0472">Membrane</keyword>
<evidence type="ECO:0000313" key="8">
    <source>
        <dbReference type="EMBL" id="SKC04303.1"/>
    </source>
</evidence>
<dbReference type="GO" id="GO:0005886">
    <property type="term" value="C:plasma membrane"/>
    <property type="evidence" value="ECO:0007669"/>
    <property type="project" value="UniProtKB-SubCell"/>
</dbReference>
<evidence type="ECO:0000256" key="6">
    <source>
        <dbReference type="SAM" id="Phobius"/>
    </source>
</evidence>
<feature type="transmembrane region" description="Helical" evidence="6">
    <location>
        <begin position="44"/>
        <end position="67"/>
    </location>
</feature>
<protein>
    <submittedName>
        <fullName evidence="8">FtsX-like permease family protein</fullName>
    </submittedName>
</protein>
<organism evidence="8 9">
    <name type="scientific">Sphingopyxis flava</name>
    <dbReference type="NCBI Taxonomy" id="1507287"/>
    <lineage>
        <taxon>Bacteria</taxon>
        <taxon>Pseudomonadati</taxon>
        <taxon>Pseudomonadota</taxon>
        <taxon>Alphaproteobacteria</taxon>
        <taxon>Sphingomonadales</taxon>
        <taxon>Sphingomonadaceae</taxon>
        <taxon>Sphingopyxis</taxon>
    </lineage>
</organism>
<dbReference type="RefSeq" id="WP_079640257.1">
    <property type="nucleotide sequence ID" value="NZ_FUYP01000061.1"/>
</dbReference>
<dbReference type="Proteomes" id="UP000190044">
    <property type="component" value="Unassembled WGS sequence"/>
</dbReference>
<proteinExistence type="predicted"/>
<reference evidence="9" key="1">
    <citation type="submission" date="2017-02" db="EMBL/GenBank/DDBJ databases">
        <authorList>
            <person name="Varghese N."/>
            <person name="Submissions S."/>
        </authorList>
    </citation>
    <scope>NUCLEOTIDE SEQUENCE [LARGE SCALE GENOMIC DNA]</scope>
    <source>
        <strain evidence="9">R11H</strain>
    </source>
</reference>
<keyword evidence="9" id="KW-1185">Reference proteome</keyword>
<evidence type="ECO:0000256" key="4">
    <source>
        <dbReference type="ARBA" id="ARBA00022989"/>
    </source>
</evidence>
<evidence type="ECO:0000256" key="1">
    <source>
        <dbReference type="ARBA" id="ARBA00004651"/>
    </source>
</evidence>
<dbReference type="EMBL" id="FUYP01000061">
    <property type="protein sequence ID" value="SKC04303.1"/>
    <property type="molecule type" value="Genomic_DNA"/>
</dbReference>
<keyword evidence="3 6" id="KW-0812">Transmembrane</keyword>
<evidence type="ECO:0000259" key="7">
    <source>
        <dbReference type="Pfam" id="PF02687"/>
    </source>
</evidence>
<dbReference type="Pfam" id="PF02687">
    <property type="entry name" value="FtsX"/>
    <property type="match status" value="1"/>
</dbReference>
<evidence type="ECO:0000256" key="5">
    <source>
        <dbReference type="ARBA" id="ARBA00023136"/>
    </source>
</evidence>
<evidence type="ECO:0000313" key="9">
    <source>
        <dbReference type="Proteomes" id="UP000190044"/>
    </source>
</evidence>